<feature type="region of interest" description="Disordered" evidence="1">
    <location>
        <begin position="1"/>
        <end position="22"/>
    </location>
</feature>
<organism evidence="2 3">
    <name type="scientific">Necator americanus</name>
    <name type="common">Human hookworm</name>
    <dbReference type="NCBI Taxonomy" id="51031"/>
    <lineage>
        <taxon>Eukaryota</taxon>
        <taxon>Metazoa</taxon>
        <taxon>Ecdysozoa</taxon>
        <taxon>Nematoda</taxon>
        <taxon>Chromadorea</taxon>
        <taxon>Rhabditida</taxon>
        <taxon>Rhabditina</taxon>
        <taxon>Rhabditomorpha</taxon>
        <taxon>Strongyloidea</taxon>
        <taxon>Ancylostomatidae</taxon>
        <taxon>Bunostominae</taxon>
        <taxon>Necator</taxon>
    </lineage>
</organism>
<sequence>MSTSTRTLVHHHGDDTDLSNPDHMRLHKLYRPERITPSKRGVELLKTPRLNKGMAFSLYERQYLGIHGLLPPAFMTEEQQAYRVMAKLRKQPDDLAK</sequence>
<keyword evidence="3" id="KW-1185">Reference proteome</keyword>
<feature type="compositionally biased region" description="Basic and acidic residues" evidence="1">
    <location>
        <begin position="11"/>
        <end position="22"/>
    </location>
</feature>
<evidence type="ECO:0000256" key="1">
    <source>
        <dbReference type="SAM" id="MobiDB-lite"/>
    </source>
</evidence>
<dbReference type="EMBL" id="KI667578">
    <property type="protein sequence ID" value="ETN71633.1"/>
    <property type="molecule type" value="Genomic_DNA"/>
</dbReference>
<dbReference type="PANTHER" id="PTHR23406:SF90">
    <property type="entry name" value="MALIC ENZYME-RELATED"/>
    <property type="match status" value="1"/>
</dbReference>
<dbReference type="OMA" id="YERHYLG"/>
<dbReference type="GO" id="GO:0004473">
    <property type="term" value="F:malate dehydrogenase (decarboxylating) (NADP+) activity"/>
    <property type="evidence" value="ECO:0007669"/>
    <property type="project" value="TreeGrafter"/>
</dbReference>
<protein>
    <submittedName>
        <fullName evidence="2">Uncharacterized protein</fullName>
    </submittedName>
</protein>
<gene>
    <name evidence="2" type="ORF">NECAME_14150</name>
</gene>
<dbReference type="Proteomes" id="UP000053676">
    <property type="component" value="Unassembled WGS sequence"/>
</dbReference>
<dbReference type="GO" id="GO:0006108">
    <property type="term" value="P:malate metabolic process"/>
    <property type="evidence" value="ECO:0007669"/>
    <property type="project" value="TreeGrafter"/>
</dbReference>
<dbReference type="STRING" id="51031.W2SQ26"/>
<dbReference type="PANTHER" id="PTHR23406">
    <property type="entry name" value="MALIC ENZYME-RELATED"/>
    <property type="match status" value="1"/>
</dbReference>
<reference evidence="3" key="1">
    <citation type="journal article" date="2014" name="Nat. Genet.">
        <title>Genome of the human hookworm Necator americanus.</title>
        <authorList>
            <person name="Tang Y.T."/>
            <person name="Gao X."/>
            <person name="Rosa B.A."/>
            <person name="Abubucker S."/>
            <person name="Hallsworth-Pepin K."/>
            <person name="Martin J."/>
            <person name="Tyagi R."/>
            <person name="Heizer E."/>
            <person name="Zhang X."/>
            <person name="Bhonagiri-Palsikar V."/>
            <person name="Minx P."/>
            <person name="Warren W.C."/>
            <person name="Wang Q."/>
            <person name="Zhan B."/>
            <person name="Hotez P.J."/>
            <person name="Sternberg P.W."/>
            <person name="Dougall A."/>
            <person name="Gaze S.T."/>
            <person name="Mulvenna J."/>
            <person name="Sotillo J."/>
            <person name="Ranganathan S."/>
            <person name="Rabelo E.M."/>
            <person name="Wilson R.K."/>
            <person name="Felgner P.L."/>
            <person name="Bethony J."/>
            <person name="Hawdon J.M."/>
            <person name="Gasser R.B."/>
            <person name="Loukas A."/>
            <person name="Mitreva M."/>
        </authorList>
    </citation>
    <scope>NUCLEOTIDE SEQUENCE [LARGE SCALE GENOMIC DNA]</scope>
</reference>
<accession>W2SQ26</accession>
<dbReference type="AlphaFoldDB" id="W2SQ26"/>
<dbReference type="Gene3D" id="1.20.1370.30">
    <property type="match status" value="1"/>
</dbReference>
<dbReference type="GO" id="GO:0005739">
    <property type="term" value="C:mitochondrion"/>
    <property type="evidence" value="ECO:0007669"/>
    <property type="project" value="TreeGrafter"/>
</dbReference>
<evidence type="ECO:0000313" key="2">
    <source>
        <dbReference type="EMBL" id="ETN71633.1"/>
    </source>
</evidence>
<dbReference type="InterPro" id="IPR046346">
    <property type="entry name" value="Aminoacid_DH-like_N_sf"/>
</dbReference>
<evidence type="ECO:0000313" key="3">
    <source>
        <dbReference type="Proteomes" id="UP000053676"/>
    </source>
</evidence>
<dbReference type="KEGG" id="nai:NECAME_14150"/>
<dbReference type="SUPFAM" id="SSF53223">
    <property type="entry name" value="Aminoacid dehydrogenase-like, N-terminal domain"/>
    <property type="match status" value="1"/>
</dbReference>
<proteinExistence type="predicted"/>
<dbReference type="OrthoDB" id="5857868at2759"/>
<name>W2SQ26_NECAM</name>